<feature type="compositionally biased region" description="Basic and acidic residues" evidence="1">
    <location>
        <begin position="461"/>
        <end position="483"/>
    </location>
</feature>
<dbReference type="EnsemblMetazoa" id="AATE010918-RA">
    <property type="protein sequence ID" value="AATE010918-PA.1"/>
    <property type="gene ID" value="AATE010918"/>
</dbReference>
<evidence type="ECO:0000256" key="1">
    <source>
        <dbReference type="SAM" id="MobiDB-lite"/>
    </source>
</evidence>
<organism evidence="2">
    <name type="scientific">Anopheles atroparvus</name>
    <name type="common">European mosquito</name>
    <dbReference type="NCBI Taxonomy" id="41427"/>
    <lineage>
        <taxon>Eukaryota</taxon>
        <taxon>Metazoa</taxon>
        <taxon>Ecdysozoa</taxon>
        <taxon>Arthropoda</taxon>
        <taxon>Hexapoda</taxon>
        <taxon>Insecta</taxon>
        <taxon>Pterygota</taxon>
        <taxon>Neoptera</taxon>
        <taxon>Endopterygota</taxon>
        <taxon>Diptera</taxon>
        <taxon>Nematocera</taxon>
        <taxon>Culicoidea</taxon>
        <taxon>Culicidae</taxon>
        <taxon>Anophelinae</taxon>
        <taxon>Anopheles</taxon>
    </lineage>
</organism>
<feature type="compositionally biased region" description="Basic and acidic residues" evidence="1">
    <location>
        <begin position="184"/>
        <end position="212"/>
    </location>
</feature>
<feature type="compositionally biased region" description="Basic and acidic residues" evidence="1">
    <location>
        <begin position="228"/>
        <end position="243"/>
    </location>
</feature>
<feature type="compositionally biased region" description="Basic and acidic residues" evidence="1">
    <location>
        <begin position="394"/>
        <end position="403"/>
    </location>
</feature>
<feature type="compositionally biased region" description="Low complexity" evidence="1">
    <location>
        <begin position="413"/>
        <end position="429"/>
    </location>
</feature>
<proteinExistence type="predicted"/>
<feature type="region of interest" description="Disordered" evidence="1">
    <location>
        <begin position="145"/>
        <end position="266"/>
    </location>
</feature>
<reference evidence="2" key="1">
    <citation type="submission" date="2022-08" db="UniProtKB">
        <authorList>
            <consortium name="EnsemblMetazoa"/>
        </authorList>
    </citation>
    <scope>IDENTIFICATION</scope>
    <source>
        <strain evidence="2">EBRO</strain>
    </source>
</reference>
<feature type="region of interest" description="Disordered" evidence="1">
    <location>
        <begin position="388"/>
        <end position="483"/>
    </location>
</feature>
<dbReference type="AlphaFoldDB" id="A0A182J407"/>
<name>A0A182J407_ANOAO</name>
<evidence type="ECO:0000313" key="2">
    <source>
        <dbReference type="EnsemblMetazoa" id="AATE010918-PA.1"/>
    </source>
</evidence>
<protein>
    <submittedName>
        <fullName evidence="2">Uncharacterized protein</fullName>
    </submittedName>
</protein>
<accession>A0A182J407</accession>
<dbReference type="VEuPathDB" id="VectorBase:AATE010918"/>
<feature type="region of interest" description="Disordered" evidence="1">
    <location>
        <begin position="49"/>
        <end position="71"/>
    </location>
</feature>
<sequence length="483" mass="52209">LIRLKNCCIKMCHCCKCCWEDFYWNCIEEKFCFDETLVNYDPEEDEHAAKNKSKNGFYGSTADGDSAENNNAPICRQPASGTSIARNMSMSSKVHEDDLRREIQTNVPMLAPEVMAIFANSQIFQSSAPPKPTAASRATSPASVKFAISDSGSPIEVTPVNNGRRSDAPSAAAGGTGASGSDSEDGRRELNSDKLLKRLEAGSTTSDERDSRPVIPAIVEEEDSENDDQQRREEDEDRRDAEVVLRPPRNFSESSLSRSIPRDVGSSVVNKPISHLQAEVPYFSIRPASENDIFTISGASAGGGGSGASSGAYNAISMTPEVPAISYSNLPKNYLETPVIEKYRESVSLYSIQTAGINRQSQTDNLAMPRYYGKSDLFVSSIDRANSRSADAVEMNRSDDDGGRGAGDGSGSGLSLSSSALSKANRSRSGAAERSKRLMNIRTALPPLNLGLIRGSSSSNLRERGESRERAEKGTKVKEGLRI</sequence>